<evidence type="ECO:0000313" key="3">
    <source>
        <dbReference type="Proteomes" id="UP000186601"/>
    </source>
</evidence>
<dbReference type="AlphaFoldDB" id="A0A2R6RPX8"/>
<dbReference type="Proteomes" id="UP000186601">
    <property type="component" value="Unassembled WGS sequence"/>
</dbReference>
<accession>A0A2R6RPX8</accession>
<proteinExistence type="predicted"/>
<comment type="caution">
    <text evidence="2">The sequence shown here is derived from an EMBL/GenBank/DDBJ whole genome shotgun (WGS) entry which is preliminary data.</text>
</comment>
<gene>
    <name evidence="2" type="ORF">PHLCEN_2v2153</name>
</gene>
<evidence type="ECO:0000313" key="2">
    <source>
        <dbReference type="EMBL" id="PSS32077.1"/>
    </source>
</evidence>
<dbReference type="EMBL" id="MLYV02000199">
    <property type="protein sequence ID" value="PSS32077.1"/>
    <property type="molecule type" value="Genomic_DNA"/>
</dbReference>
<feature type="region of interest" description="Disordered" evidence="1">
    <location>
        <begin position="450"/>
        <end position="500"/>
    </location>
</feature>
<evidence type="ECO:0000256" key="1">
    <source>
        <dbReference type="SAM" id="MobiDB-lite"/>
    </source>
</evidence>
<protein>
    <submittedName>
        <fullName evidence="2">Uncharacterized protein</fullName>
    </submittedName>
</protein>
<organism evidence="2 3">
    <name type="scientific">Hermanssonia centrifuga</name>
    <dbReference type="NCBI Taxonomy" id="98765"/>
    <lineage>
        <taxon>Eukaryota</taxon>
        <taxon>Fungi</taxon>
        <taxon>Dikarya</taxon>
        <taxon>Basidiomycota</taxon>
        <taxon>Agaricomycotina</taxon>
        <taxon>Agaricomycetes</taxon>
        <taxon>Polyporales</taxon>
        <taxon>Meruliaceae</taxon>
        <taxon>Hermanssonia</taxon>
    </lineage>
</organism>
<feature type="region of interest" description="Disordered" evidence="1">
    <location>
        <begin position="373"/>
        <end position="396"/>
    </location>
</feature>
<reference evidence="2 3" key="1">
    <citation type="submission" date="2018-02" db="EMBL/GenBank/DDBJ databases">
        <title>Genome sequence of the basidiomycete white-rot fungus Phlebia centrifuga.</title>
        <authorList>
            <person name="Granchi Z."/>
            <person name="Peng M."/>
            <person name="de Vries R.P."/>
            <person name="Hilden K."/>
            <person name="Makela M.R."/>
            <person name="Grigoriev I."/>
            <person name="Riley R."/>
        </authorList>
    </citation>
    <scope>NUCLEOTIDE SEQUENCE [LARGE SCALE GENOMIC DNA]</scope>
    <source>
        <strain evidence="2 3">FBCC195</strain>
    </source>
</reference>
<sequence>MSEHQYSTGYTDVTANGIHGYPSQSPTIPLVGDTLSQAFGAGPWHNYPTPILFSEQITGNDAFQPQDPFCSIFQSVLTVRHPLVCRFLGSLPYTSPEVGMQTPFCDSAERRAMAGIEEIGQDWDKPLDVNHVLGVGLPTEEAECVFVLAALQVLLQCYHAAHFTLWGTWRCASTAQRVNTMLGEDFSVCLNAYTQSLLMLIIEAKPCPIVVPPWITWAGVREQLWSLHAMHEDLFPAYIPSKIELRDTTNVEIADTFRHADRSNTKHLENQHPTEIKGLKRGSVDLMCTWDDDIHERPRKKSRISDTIGAHDHTVLTSVPGLSSPQTQVKLELTDDWASRPLSSLEESTCPLPTDSKLRYSVPLPQCRRCKPGKLCSSSTAAGHSDSEDTYVDSDVDSDHGFGAKYGGKRELTPLEMNVPLRESSRLKKMAVSLDEMAAEGESIQLESGKVVGRKKVRRSDKTSEDRARRTHGLGRANKDSSAGIKQKADRQFTNSRRSKRISLRLAGSHLST</sequence>
<keyword evidence="3" id="KW-1185">Reference proteome</keyword>
<name>A0A2R6RPX8_9APHY</name>